<evidence type="ECO:0000256" key="1">
    <source>
        <dbReference type="SAM" id="MobiDB-lite"/>
    </source>
</evidence>
<gene>
    <name evidence="3" type="ORF">NA57DRAFT_78296</name>
</gene>
<accession>A0A9P4IC76</accession>
<dbReference type="Proteomes" id="UP000799772">
    <property type="component" value="Unassembled WGS sequence"/>
</dbReference>
<feature type="region of interest" description="Disordered" evidence="1">
    <location>
        <begin position="1"/>
        <end position="36"/>
    </location>
</feature>
<dbReference type="EMBL" id="ML978129">
    <property type="protein sequence ID" value="KAF2096698.1"/>
    <property type="molecule type" value="Genomic_DNA"/>
</dbReference>
<reference evidence="3" key="1">
    <citation type="journal article" date="2020" name="Stud. Mycol.">
        <title>101 Dothideomycetes genomes: a test case for predicting lifestyles and emergence of pathogens.</title>
        <authorList>
            <person name="Haridas S."/>
            <person name="Albert R."/>
            <person name="Binder M."/>
            <person name="Bloem J."/>
            <person name="Labutti K."/>
            <person name="Salamov A."/>
            <person name="Andreopoulos B."/>
            <person name="Baker S."/>
            <person name="Barry K."/>
            <person name="Bills G."/>
            <person name="Bluhm B."/>
            <person name="Cannon C."/>
            <person name="Castanera R."/>
            <person name="Culley D."/>
            <person name="Daum C."/>
            <person name="Ezra D."/>
            <person name="Gonzalez J."/>
            <person name="Henrissat B."/>
            <person name="Kuo A."/>
            <person name="Liang C."/>
            <person name="Lipzen A."/>
            <person name="Lutzoni F."/>
            <person name="Magnuson J."/>
            <person name="Mondo S."/>
            <person name="Nolan M."/>
            <person name="Ohm R."/>
            <person name="Pangilinan J."/>
            <person name="Park H.-J."/>
            <person name="Ramirez L."/>
            <person name="Alfaro M."/>
            <person name="Sun H."/>
            <person name="Tritt A."/>
            <person name="Yoshinaga Y."/>
            <person name="Zwiers L.-H."/>
            <person name="Turgeon B."/>
            <person name="Goodwin S."/>
            <person name="Spatafora J."/>
            <person name="Crous P."/>
            <person name="Grigoriev I."/>
        </authorList>
    </citation>
    <scope>NUCLEOTIDE SEQUENCE</scope>
    <source>
        <strain evidence="3">CBS 133067</strain>
    </source>
</reference>
<protein>
    <submittedName>
        <fullName evidence="3">Uncharacterized protein</fullName>
    </submittedName>
</protein>
<evidence type="ECO:0000256" key="2">
    <source>
        <dbReference type="SAM" id="Phobius"/>
    </source>
</evidence>
<feature type="transmembrane region" description="Helical" evidence="2">
    <location>
        <begin position="253"/>
        <end position="279"/>
    </location>
</feature>
<dbReference type="OrthoDB" id="5420214at2759"/>
<evidence type="ECO:0000313" key="3">
    <source>
        <dbReference type="EMBL" id="KAF2096698.1"/>
    </source>
</evidence>
<organism evidence="3 4">
    <name type="scientific">Rhizodiscina lignyota</name>
    <dbReference type="NCBI Taxonomy" id="1504668"/>
    <lineage>
        <taxon>Eukaryota</taxon>
        <taxon>Fungi</taxon>
        <taxon>Dikarya</taxon>
        <taxon>Ascomycota</taxon>
        <taxon>Pezizomycotina</taxon>
        <taxon>Dothideomycetes</taxon>
        <taxon>Pleosporomycetidae</taxon>
        <taxon>Aulographales</taxon>
        <taxon>Rhizodiscinaceae</taxon>
        <taxon>Rhizodiscina</taxon>
    </lineage>
</organism>
<keyword evidence="2" id="KW-1133">Transmembrane helix</keyword>
<feature type="compositionally biased region" description="Polar residues" evidence="1">
    <location>
        <begin position="26"/>
        <end position="36"/>
    </location>
</feature>
<feature type="transmembrane region" description="Helical" evidence="2">
    <location>
        <begin position="177"/>
        <end position="206"/>
    </location>
</feature>
<proteinExistence type="predicted"/>
<dbReference type="AlphaFoldDB" id="A0A9P4IC76"/>
<keyword evidence="4" id="KW-1185">Reference proteome</keyword>
<feature type="compositionally biased region" description="Low complexity" evidence="1">
    <location>
        <begin position="74"/>
        <end position="93"/>
    </location>
</feature>
<keyword evidence="2" id="KW-0812">Transmembrane</keyword>
<feature type="region of interest" description="Disordered" evidence="1">
    <location>
        <begin position="41"/>
        <end position="60"/>
    </location>
</feature>
<sequence length="315" mass="34613">MDGPVRVPEMSVAPHHHPPHYAIDTRSPSIFTTTPLSPARTLSPILQRAQQEPVYSPDRAYFSPSRDSFISKPSVSEASHVPSSPSSASFNSEQHSRVHSNHAESSQRTNGHDGPHSNAHSPRRSRDVEKNAGSRSSNPTSLPGPSTVISEVTTVTYTGGPDQRDERRELESKALRILIYLAFFAPIISFLITCWSTVCLILFLLAQPLRCLIKTRPTPSSELATLLSPALRLQLRLITSSAESDTYSAPMLIVINLLSPFVAIGAALAAWTAAWFWFFSAILGDPAGRDGHNDGKTAVLGVRSWWERWLCRGLR</sequence>
<keyword evidence="2" id="KW-0472">Membrane</keyword>
<evidence type="ECO:0000313" key="4">
    <source>
        <dbReference type="Proteomes" id="UP000799772"/>
    </source>
</evidence>
<feature type="region of interest" description="Disordered" evidence="1">
    <location>
        <begin position="66"/>
        <end position="166"/>
    </location>
</feature>
<comment type="caution">
    <text evidence="3">The sequence shown here is derived from an EMBL/GenBank/DDBJ whole genome shotgun (WGS) entry which is preliminary data.</text>
</comment>
<feature type="compositionally biased region" description="Polar residues" evidence="1">
    <location>
        <begin position="133"/>
        <end position="157"/>
    </location>
</feature>
<name>A0A9P4IC76_9PEZI</name>